<evidence type="ECO:0000313" key="7">
    <source>
        <dbReference type="RefSeq" id="XP_041422763.1"/>
    </source>
</evidence>
<dbReference type="Proteomes" id="UP000186698">
    <property type="component" value="Chromosome 6L"/>
</dbReference>
<dbReference type="OrthoDB" id="8954335at2759"/>
<dbReference type="Pfam" id="PF00041">
    <property type="entry name" value="fn3"/>
    <property type="match status" value="2"/>
</dbReference>
<feature type="domain" description="Fibronectin type-III" evidence="4">
    <location>
        <begin position="613"/>
        <end position="711"/>
    </location>
</feature>
<organism evidence="5 6">
    <name type="scientific">Xenopus laevis</name>
    <name type="common">African clawed frog</name>
    <dbReference type="NCBI Taxonomy" id="8355"/>
    <lineage>
        <taxon>Eukaryota</taxon>
        <taxon>Metazoa</taxon>
        <taxon>Chordata</taxon>
        <taxon>Craniata</taxon>
        <taxon>Vertebrata</taxon>
        <taxon>Euteleostomi</taxon>
        <taxon>Amphibia</taxon>
        <taxon>Batrachia</taxon>
        <taxon>Anura</taxon>
        <taxon>Pipoidea</taxon>
        <taxon>Pipidae</taxon>
        <taxon>Xenopodinae</taxon>
        <taxon>Xenopus</taxon>
        <taxon>Xenopus</taxon>
    </lineage>
</organism>
<gene>
    <name evidence="6 7" type="primary">LOC108719503</name>
</gene>
<dbReference type="KEGG" id="xla:108719503"/>
<feature type="domain" description="Fibronectin type-III" evidence="4">
    <location>
        <begin position="521"/>
        <end position="610"/>
    </location>
</feature>
<dbReference type="InterPro" id="IPR013783">
    <property type="entry name" value="Ig-like_fold"/>
</dbReference>
<evidence type="ECO:0000313" key="5">
    <source>
        <dbReference type="Proteomes" id="UP000186698"/>
    </source>
</evidence>
<proteinExistence type="inferred from homology"/>
<evidence type="ECO:0000256" key="2">
    <source>
        <dbReference type="SAM" id="Coils"/>
    </source>
</evidence>
<dbReference type="InterPro" id="IPR056072">
    <property type="entry name" value="SNTX_MACPF/CDC-like_dom"/>
</dbReference>
<dbReference type="CDD" id="cd00063">
    <property type="entry name" value="FN3"/>
    <property type="match status" value="2"/>
</dbReference>
<dbReference type="SUPFAM" id="SSF52540">
    <property type="entry name" value="P-loop containing nucleoside triphosphate hydrolases"/>
    <property type="match status" value="1"/>
</dbReference>
<dbReference type="InterPro" id="IPR040581">
    <property type="entry name" value="Thioredoxin_11"/>
</dbReference>
<dbReference type="CDD" id="cd00882">
    <property type="entry name" value="Ras_like_GTPase"/>
    <property type="match status" value="1"/>
</dbReference>
<dbReference type="RefSeq" id="XP_018123878.2">
    <property type="nucleotide sequence ID" value="XM_018268389.2"/>
</dbReference>
<reference evidence="6 7" key="1">
    <citation type="submission" date="2025-04" db="UniProtKB">
        <authorList>
            <consortium name="RefSeq"/>
        </authorList>
    </citation>
    <scope>IDENTIFICATION</scope>
    <source>
        <strain evidence="6 7">J_2021</strain>
        <tissue evidence="6 7">Erythrocytes</tissue>
    </source>
</reference>
<feature type="coiled-coil region" evidence="2">
    <location>
        <begin position="1095"/>
        <end position="1129"/>
    </location>
</feature>
<sequence length="1228" mass="140463">MMSYNLSSDKEDDVTIEVAALGHQFSLGMLYDICNDKLVPGVTLRNQKYLNKEMVSTTYNEKISFEMIPSDCLSDKFSAMNISASLKASFLAGLVDVSGSASYLNDTKTSKHQARVTLKYSRTTRFEHLSMDHLGIKNVTYRDVFDKGTATHVVTGIVYGTQTFLVLDSESATAEDLQNAYDTLHELITKLHTVSAEQREEDLKVNEKEIEILDKFTCTFYGDFAFDTKRVTCKDAIDICTKLPRLFGKNEEKAVPVRVWLYPLSKLDRKAQRLVQEISENVIDRAEQIIEHVTEVNIQCNDLINHLTAITFPDYKQQFIQFKELWEKHKTTFQKELAQTLPLVRRGALEEAELARIIDRWEQSPFGKAHSEDFLSNTLQEMDFIKSYLQMFPNVMVLSSQYNMRAVLSDPKIQYLICYNFNLLEAPCLPNMVSWLKKKQNKPSHDVYVCGKETPWFKEEEASKKGLKYAAAFQELVCNNKDNEQTGFAISATWDPHNVGISIHLYKAGMLVSSMFEPPAKPKTPSISSKTHESIKITMRPDDFGKEFITGYFIEYKQDGEVSWSGLRTDSTDQNVTIMGLNPNTGYQFRYNAECIAGISAVSEITKGKTTFPTGPPKNIKAVSIQHTISLSWKEPSVIRNGVLVTEYRVEWKEATQTQGWSNTRTGRKVEDFIIKGLSPMTLYKVRVSAVCGTFGTSAPCEDIEIFTESSCIKHQFLKRSSKLIEGPPSVFQLNTDIWNTKYRKYNLGKRKLYGQNKVILLVGAVGSGKTTLINGMCNYILGVDWEDDYRFKLVHEVTNQSEAHSQTSDVTAYVINHNEEYRIPYSLTLIDTPGFGEQDKKITQDIETFLCDNGIDQIDAVCFVVQSYLTRLTPSQKYIFNSFLSVFGKDIRDNIRILINFSDGLRAPVLDAIKSTDIPFPLGNDGDPIHFKFNNSLFSKNQSSELCFDKMFWTSMEAFFTSVGRMETKNLRRTMKQLEVNLQTLQPQIKTGLVKIEEIDKTESSLQQNKALVTANKNFEYEVEIAVPIKQEIQKDFITYCQQCHFTCHSPCTIADDNQKMNCASMKNNYCTVCPGKCFWNFHSNQKYRWDYVYKKEKKAYHELKHKYEQVSGEVMTLENILAQLSEEYVDAKVVVMELIGRSSHSLNRLQEIAQTPKLLTITKYIDMMIKSEEQEAKLGYRSRIRYLREVRMDAELVEKTEKKEELPPSQDSHYVGGEHNTNCVIS</sequence>
<dbReference type="Pfam" id="PF18078">
    <property type="entry name" value="Thioredoxin_11"/>
    <property type="match status" value="1"/>
</dbReference>
<comment type="similarity">
    <text evidence="1">Belongs to the TRAFAC class TrmE-Era-EngA-EngB-Septin-like GTPase superfamily. Septin GTPase family.</text>
</comment>
<evidence type="ECO:0000256" key="1">
    <source>
        <dbReference type="RuleBase" id="RU004560"/>
    </source>
</evidence>
<dbReference type="AlphaFoldDB" id="A0A1L8FUA1"/>
<dbReference type="PANTHER" id="PTHR31594">
    <property type="entry name" value="AIG1-TYPE G DOMAIN-CONTAINING PROTEIN"/>
    <property type="match status" value="1"/>
</dbReference>
<keyword evidence="1" id="KW-0342">GTP-binding</keyword>
<dbReference type="PaxDb" id="8355-A0A1L8FUA1"/>
<evidence type="ECO:0000259" key="4">
    <source>
        <dbReference type="PROSITE" id="PS50853"/>
    </source>
</evidence>
<dbReference type="Gene3D" id="2.60.40.10">
    <property type="entry name" value="Immunoglobulins"/>
    <property type="match status" value="2"/>
</dbReference>
<dbReference type="InterPro" id="IPR003961">
    <property type="entry name" value="FN3_dom"/>
</dbReference>
<evidence type="ECO:0000256" key="3">
    <source>
        <dbReference type="SAM" id="MobiDB-lite"/>
    </source>
</evidence>
<dbReference type="SMART" id="SM00060">
    <property type="entry name" value="FN3"/>
    <property type="match status" value="2"/>
</dbReference>
<dbReference type="Pfam" id="PF21109">
    <property type="entry name" value="Stonustoxin_helical"/>
    <property type="match status" value="1"/>
</dbReference>
<name>A0A1L8FUA1_XENLA</name>
<dbReference type="SUPFAM" id="SSF49265">
    <property type="entry name" value="Fibronectin type III"/>
    <property type="match status" value="1"/>
</dbReference>
<dbReference type="OMA" id="IFTESSC"/>
<keyword evidence="5" id="KW-1185">Reference proteome</keyword>
<dbReference type="Pfam" id="PF00735">
    <property type="entry name" value="Septin"/>
    <property type="match status" value="1"/>
</dbReference>
<dbReference type="Gene3D" id="3.40.50.300">
    <property type="entry name" value="P-loop containing nucleotide triphosphate hydrolases"/>
    <property type="match status" value="1"/>
</dbReference>
<dbReference type="InterPro" id="IPR027417">
    <property type="entry name" value="P-loop_NTPase"/>
</dbReference>
<dbReference type="InterPro" id="IPR052090">
    <property type="entry name" value="Cytolytic_pore-forming_toxin"/>
</dbReference>
<dbReference type="InterPro" id="IPR048997">
    <property type="entry name" value="Stonustoxin-like_helical"/>
</dbReference>
<dbReference type="STRING" id="8355.A0A1L8FUA1"/>
<dbReference type="GeneID" id="108719503"/>
<feature type="region of interest" description="Disordered" evidence="3">
    <location>
        <begin position="1201"/>
        <end position="1228"/>
    </location>
</feature>
<protein>
    <submittedName>
        <fullName evidence="6 7">Uncharacterized protein LOC108719503</fullName>
    </submittedName>
</protein>
<accession>A0A1L8FUA1</accession>
<dbReference type="PANTHER" id="PTHR31594:SF11">
    <property type="entry name" value="NEOVERRUCOTOXIN SUBUNIT ALPHA-LIKE ISOFORM X1-RELATED"/>
    <property type="match status" value="1"/>
</dbReference>
<keyword evidence="2" id="KW-0175">Coiled coil</keyword>
<dbReference type="GO" id="GO:0005525">
    <property type="term" value="F:GTP binding"/>
    <property type="evidence" value="ECO:0007669"/>
    <property type="project" value="UniProtKB-KW"/>
</dbReference>
<evidence type="ECO:0000313" key="6">
    <source>
        <dbReference type="RefSeq" id="XP_018123878.2"/>
    </source>
</evidence>
<keyword evidence="1" id="KW-0547">Nucleotide-binding</keyword>
<dbReference type="PROSITE" id="PS50853">
    <property type="entry name" value="FN3"/>
    <property type="match status" value="2"/>
</dbReference>
<dbReference type="InterPro" id="IPR030379">
    <property type="entry name" value="G_SEPTIN_dom"/>
</dbReference>
<dbReference type="InterPro" id="IPR036116">
    <property type="entry name" value="FN3_sf"/>
</dbReference>
<dbReference type="Pfam" id="PF24674">
    <property type="entry name" value="MACPF_SNTX"/>
    <property type="match status" value="1"/>
</dbReference>
<dbReference type="RefSeq" id="XP_041422763.1">
    <property type="nucleotide sequence ID" value="XM_041566829.1"/>
</dbReference>